<evidence type="ECO:0000313" key="12">
    <source>
        <dbReference type="Proteomes" id="UP000261520"/>
    </source>
</evidence>
<dbReference type="PROSITE" id="PS50835">
    <property type="entry name" value="IG_LIKE"/>
    <property type="match status" value="2"/>
</dbReference>
<dbReference type="PANTHER" id="PTHR19433:SF127">
    <property type="entry name" value="NITR9"/>
    <property type="match status" value="1"/>
</dbReference>
<reference evidence="11" key="2">
    <citation type="submission" date="2025-09" db="UniProtKB">
        <authorList>
            <consortium name="Ensembl"/>
        </authorList>
    </citation>
    <scope>IDENTIFICATION</scope>
</reference>
<evidence type="ECO:0000259" key="10">
    <source>
        <dbReference type="PROSITE" id="PS50835"/>
    </source>
</evidence>
<dbReference type="SMART" id="SM00409">
    <property type="entry name" value="IG"/>
    <property type="match status" value="2"/>
</dbReference>
<dbReference type="GO" id="GO:0002376">
    <property type="term" value="P:immune system process"/>
    <property type="evidence" value="ECO:0007669"/>
    <property type="project" value="UniProtKB-KW"/>
</dbReference>
<evidence type="ECO:0000256" key="9">
    <source>
        <dbReference type="SAM" id="SignalP"/>
    </source>
</evidence>
<dbReference type="InterPro" id="IPR036179">
    <property type="entry name" value="Ig-like_dom_sf"/>
</dbReference>
<dbReference type="SUPFAM" id="SSF48726">
    <property type="entry name" value="Immunoglobulin"/>
    <property type="match status" value="2"/>
</dbReference>
<dbReference type="SMART" id="SM00406">
    <property type="entry name" value="IGv"/>
    <property type="match status" value="2"/>
</dbReference>
<comment type="subcellular location">
    <subcellularLocation>
        <location evidence="1">Cell membrane</location>
    </subcellularLocation>
</comment>
<accession>A0A3B3ZWI5</accession>
<keyword evidence="6" id="KW-1015">Disulfide bond</keyword>
<dbReference type="GO" id="GO:0005886">
    <property type="term" value="C:plasma membrane"/>
    <property type="evidence" value="ECO:0007669"/>
    <property type="project" value="UniProtKB-SubCell"/>
</dbReference>
<name>A0A3B3ZWI5_9GOBI</name>
<evidence type="ECO:0000256" key="3">
    <source>
        <dbReference type="ARBA" id="ARBA00022729"/>
    </source>
</evidence>
<keyword evidence="4" id="KW-0391">Immunity</keyword>
<evidence type="ECO:0000256" key="4">
    <source>
        <dbReference type="ARBA" id="ARBA00022859"/>
    </source>
</evidence>
<keyword evidence="12" id="KW-1185">Reference proteome</keyword>
<keyword evidence="5 8" id="KW-0472">Membrane</keyword>
<dbReference type="InterPro" id="IPR013783">
    <property type="entry name" value="Ig-like_fold"/>
</dbReference>
<feature type="signal peptide" evidence="9">
    <location>
        <begin position="1"/>
        <end position="22"/>
    </location>
</feature>
<dbReference type="Gene3D" id="2.60.40.10">
    <property type="entry name" value="Immunoglobulins"/>
    <property type="match status" value="2"/>
</dbReference>
<dbReference type="GO" id="GO:0009617">
    <property type="term" value="P:response to bacterium"/>
    <property type="evidence" value="ECO:0007669"/>
    <property type="project" value="TreeGrafter"/>
</dbReference>
<feature type="domain" description="Ig-like" evidence="10">
    <location>
        <begin position="128"/>
        <end position="247"/>
    </location>
</feature>
<dbReference type="PANTHER" id="PTHR19433">
    <property type="entry name" value="T-CELL RECEPTOR ALPHA CHAIN V REGION-RELATED"/>
    <property type="match status" value="1"/>
</dbReference>
<dbReference type="STRING" id="409849.ENSPMGP00000008784"/>
<dbReference type="InterPro" id="IPR003599">
    <property type="entry name" value="Ig_sub"/>
</dbReference>
<keyword evidence="8" id="KW-1133">Transmembrane helix</keyword>
<evidence type="ECO:0000313" key="11">
    <source>
        <dbReference type="Ensembl" id="ENSPMGP00000008784.1"/>
    </source>
</evidence>
<reference evidence="11" key="1">
    <citation type="submission" date="2025-08" db="UniProtKB">
        <authorList>
            <consortium name="Ensembl"/>
        </authorList>
    </citation>
    <scope>IDENTIFICATION</scope>
</reference>
<dbReference type="InterPro" id="IPR052051">
    <property type="entry name" value="TCR_complex_component"/>
</dbReference>
<proteinExistence type="predicted"/>
<dbReference type="Ensembl" id="ENSPMGT00000009351.1">
    <property type="protein sequence ID" value="ENSPMGP00000008784.1"/>
    <property type="gene ID" value="ENSPMGG00000007279.1"/>
</dbReference>
<dbReference type="AlphaFoldDB" id="A0A3B3ZWI5"/>
<evidence type="ECO:0000256" key="5">
    <source>
        <dbReference type="ARBA" id="ARBA00023136"/>
    </source>
</evidence>
<organism evidence="11 12">
    <name type="scientific">Periophthalmus magnuspinnatus</name>
    <dbReference type="NCBI Taxonomy" id="409849"/>
    <lineage>
        <taxon>Eukaryota</taxon>
        <taxon>Metazoa</taxon>
        <taxon>Chordata</taxon>
        <taxon>Craniata</taxon>
        <taxon>Vertebrata</taxon>
        <taxon>Euteleostomi</taxon>
        <taxon>Actinopterygii</taxon>
        <taxon>Neopterygii</taxon>
        <taxon>Teleostei</taxon>
        <taxon>Neoteleostei</taxon>
        <taxon>Acanthomorphata</taxon>
        <taxon>Gobiaria</taxon>
        <taxon>Gobiiformes</taxon>
        <taxon>Gobioidei</taxon>
        <taxon>Gobiidae</taxon>
        <taxon>Oxudercinae</taxon>
        <taxon>Periophthalmus</taxon>
    </lineage>
</organism>
<feature type="chain" id="PRO_5017394673" description="Ig-like domain-containing protein" evidence="9">
    <location>
        <begin position="23"/>
        <end position="318"/>
    </location>
</feature>
<keyword evidence="7" id="KW-0325">Glycoprotein</keyword>
<evidence type="ECO:0000256" key="8">
    <source>
        <dbReference type="SAM" id="Phobius"/>
    </source>
</evidence>
<evidence type="ECO:0000256" key="6">
    <source>
        <dbReference type="ARBA" id="ARBA00023157"/>
    </source>
</evidence>
<keyword evidence="3 9" id="KW-0732">Signal</keyword>
<dbReference type="CDD" id="cd00099">
    <property type="entry name" value="IgV"/>
    <property type="match status" value="1"/>
</dbReference>
<keyword evidence="8" id="KW-0812">Transmembrane</keyword>
<dbReference type="InterPro" id="IPR013106">
    <property type="entry name" value="Ig_V-set"/>
</dbReference>
<protein>
    <recommendedName>
        <fullName evidence="10">Ig-like domain-containing protein</fullName>
    </recommendedName>
</protein>
<evidence type="ECO:0000256" key="7">
    <source>
        <dbReference type="ARBA" id="ARBA00023180"/>
    </source>
</evidence>
<keyword evidence="2" id="KW-1003">Cell membrane</keyword>
<sequence>MAEILSSCLIFSFLFFSAQMNGLHEKGSFLSPPVGDNIRLPCATSDDVKVGAKFYWFRQKLGMKPELISSYFKFDQKIEFHSEFRSSNRFKLDFDNDKHDLHINNVSMSDSAVYYCVRCFLHQSEFQESVTVIVKSLKATIEVHQYPHEEIEPGHSVILNCSVQTESCEGSHRVHWFKQFVESAAGVLYSHGGGNMHDGCKNKGKSPPNSCVYNLPIHNVNSKQTGTYYCAVAACGQILFGNGTQITIKDGAQTRIIFILIGALTVSSVLVMLLAFSLCRTKKKCRRFSKSGISKYLPKEEYFKFDISHVFVHCKCTL</sequence>
<dbReference type="Pfam" id="PF07686">
    <property type="entry name" value="V-set"/>
    <property type="match status" value="2"/>
</dbReference>
<evidence type="ECO:0000256" key="2">
    <source>
        <dbReference type="ARBA" id="ARBA00022475"/>
    </source>
</evidence>
<feature type="domain" description="Ig-like" evidence="10">
    <location>
        <begin position="35"/>
        <end position="116"/>
    </location>
</feature>
<evidence type="ECO:0000256" key="1">
    <source>
        <dbReference type="ARBA" id="ARBA00004236"/>
    </source>
</evidence>
<dbReference type="InterPro" id="IPR007110">
    <property type="entry name" value="Ig-like_dom"/>
</dbReference>
<feature type="transmembrane region" description="Helical" evidence="8">
    <location>
        <begin position="256"/>
        <end position="279"/>
    </location>
</feature>
<dbReference type="Proteomes" id="UP000261520">
    <property type="component" value="Unplaced"/>
</dbReference>